<evidence type="ECO:0000256" key="1">
    <source>
        <dbReference type="SAM" id="SignalP"/>
    </source>
</evidence>
<sequence length="558" mass="60375">MKLPTSFPQTLTLFLTLTPPIQTIGSPTDSPHDADLSQSSYLGATHNISPSHLQNFTHLWNTTFAPTEKHWARPLVHTLSSTGRQIVFTASTENRIRTFDAITGEVLNERQVAPAWPTGAAFCEQVGATIGIVGTPAIYVEYEIAFFYVKSYIEDYRVPGDASPPLNAVTYLYAVYLDTLLDLYKFPLFIDDVPVDNDERKMFLGGLVLQRPALLLLGDVLYAGFGGMCDAFNYTGSIVAVNLSTRSIYRFSTSAGPTSPYTPDWTSWHGGGAAGIWQAGMGLSSNGHDVFFTVDNGFGSTATNISTASQSGKTYQPILSETVTRIRLNEEEGGRGIELVDWFRPADWQQDGGQDIGSGGFAILDDRVFNTSKGKRIGVATSTNTKMYVLDVDDLGGYRMGERGADGVVQVIPLEGEVFGGIGSYPLEGGYVYVNPGNVPLSAYRFSKEGENSSSLNSSSKEELFSLAGVAPFNNPHYNFVGVPTVTSDGEREGSGIVWVTDVDKGLLAYKAVPENGTLVPLPLPKVEGAVKYSRPVFGDGRLYMFDGQGRLLALGVK</sequence>
<reference evidence="2" key="1">
    <citation type="submission" date="2020-01" db="EMBL/GenBank/DDBJ databases">
        <authorList>
            <consortium name="DOE Joint Genome Institute"/>
            <person name="Haridas S."/>
            <person name="Albert R."/>
            <person name="Binder M."/>
            <person name="Bloem J."/>
            <person name="Labutti K."/>
            <person name="Salamov A."/>
            <person name="Andreopoulos B."/>
            <person name="Baker S.E."/>
            <person name="Barry K."/>
            <person name="Bills G."/>
            <person name="Bluhm B.H."/>
            <person name="Cannon C."/>
            <person name="Castanera R."/>
            <person name="Culley D.E."/>
            <person name="Daum C."/>
            <person name="Ezra D."/>
            <person name="Gonzalez J.B."/>
            <person name="Henrissat B."/>
            <person name="Kuo A."/>
            <person name="Liang C."/>
            <person name="Lipzen A."/>
            <person name="Lutzoni F."/>
            <person name="Magnuson J."/>
            <person name="Mondo S."/>
            <person name="Nolan M."/>
            <person name="Ohm R."/>
            <person name="Pangilinan J."/>
            <person name="Park H.-J."/>
            <person name="Ramirez L."/>
            <person name="Alfaro M."/>
            <person name="Sun H."/>
            <person name="Tritt A."/>
            <person name="Yoshinaga Y."/>
            <person name="Zwiers L.-H."/>
            <person name="Turgeon B.G."/>
            <person name="Goodwin S.B."/>
            <person name="Spatafora J.W."/>
            <person name="Crous P.W."/>
            <person name="Grigoriev I.V."/>
        </authorList>
    </citation>
    <scope>NUCLEOTIDE SEQUENCE</scope>
    <source>
        <strain evidence="2">IPT5</strain>
    </source>
</reference>
<dbReference type="AlphaFoldDB" id="A0A6A7AZF5"/>
<gene>
    <name evidence="2" type="ORF">T440DRAFT_455862</name>
</gene>
<name>A0A6A7AZF5_9PLEO</name>
<dbReference type="OrthoDB" id="5985073at2759"/>
<feature type="chain" id="PRO_5025648141" evidence="1">
    <location>
        <begin position="24"/>
        <end position="558"/>
    </location>
</feature>
<dbReference type="EMBL" id="MU006323">
    <property type="protein sequence ID" value="KAF2847767.1"/>
    <property type="molecule type" value="Genomic_DNA"/>
</dbReference>
<dbReference type="Proteomes" id="UP000799423">
    <property type="component" value="Unassembled WGS sequence"/>
</dbReference>
<proteinExistence type="predicted"/>
<protein>
    <submittedName>
        <fullName evidence="2">Uncharacterized protein</fullName>
    </submittedName>
</protein>
<evidence type="ECO:0000313" key="2">
    <source>
        <dbReference type="EMBL" id="KAF2847767.1"/>
    </source>
</evidence>
<keyword evidence="3" id="KW-1185">Reference proteome</keyword>
<keyword evidence="1" id="KW-0732">Signal</keyword>
<accession>A0A6A7AZF5</accession>
<evidence type="ECO:0000313" key="3">
    <source>
        <dbReference type="Proteomes" id="UP000799423"/>
    </source>
</evidence>
<feature type="signal peptide" evidence="1">
    <location>
        <begin position="1"/>
        <end position="23"/>
    </location>
</feature>
<organism evidence="2 3">
    <name type="scientific">Plenodomus tracheiphilus IPT5</name>
    <dbReference type="NCBI Taxonomy" id="1408161"/>
    <lineage>
        <taxon>Eukaryota</taxon>
        <taxon>Fungi</taxon>
        <taxon>Dikarya</taxon>
        <taxon>Ascomycota</taxon>
        <taxon>Pezizomycotina</taxon>
        <taxon>Dothideomycetes</taxon>
        <taxon>Pleosporomycetidae</taxon>
        <taxon>Pleosporales</taxon>
        <taxon>Pleosporineae</taxon>
        <taxon>Leptosphaeriaceae</taxon>
        <taxon>Plenodomus</taxon>
    </lineage>
</organism>